<evidence type="ECO:0000256" key="1">
    <source>
        <dbReference type="ARBA" id="ARBA00004418"/>
    </source>
</evidence>
<comment type="caution">
    <text evidence="5">The sequence shown here is derived from an EMBL/GenBank/DDBJ whole genome shotgun (WGS) entry which is preliminary data.</text>
</comment>
<keyword evidence="6" id="KW-1185">Reference proteome</keyword>
<evidence type="ECO:0000256" key="2">
    <source>
        <dbReference type="ARBA" id="ARBA00010742"/>
    </source>
</evidence>
<name>A0A848MMD6_9GAMM</name>
<dbReference type="PANTHER" id="PTHR30024">
    <property type="entry name" value="ALIPHATIC SULFONATES-BINDING PROTEIN-RELATED"/>
    <property type="match status" value="1"/>
</dbReference>
<feature type="domain" description="Solute-binding protein family 3/N-terminal" evidence="4">
    <location>
        <begin position="23"/>
        <end position="252"/>
    </location>
</feature>
<evidence type="ECO:0000313" key="6">
    <source>
        <dbReference type="Proteomes" id="UP000585363"/>
    </source>
</evidence>
<dbReference type="EMBL" id="JAADJU010000007">
    <property type="protein sequence ID" value="NMP28052.1"/>
    <property type="molecule type" value="Genomic_DNA"/>
</dbReference>
<accession>A0A848MMD6</accession>
<gene>
    <name evidence="5" type="ORF">GW590_14415</name>
</gene>
<dbReference type="PANTHER" id="PTHR30024:SF47">
    <property type="entry name" value="TAURINE-BINDING PERIPLASMIC PROTEIN"/>
    <property type="match status" value="1"/>
</dbReference>
<evidence type="ECO:0000256" key="3">
    <source>
        <dbReference type="ARBA" id="ARBA00022729"/>
    </source>
</evidence>
<dbReference type="SUPFAM" id="SSF53850">
    <property type="entry name" value="Periplasmic binding protein-like II"/>
    <property type="match status" value="1"/>
</dbReference>
<evidence type="ECO:0000259" key="4">
    <source>
        <dbReference type="SMART" id="SM00062"/>
    </source>
</evidence>
<dbReference type="Pfam" id="PF13379">
    <property type="entry name" value="NMT1_2"/>
    <property type="match status" value="1"/>
</dbReference>
<keyword evidence="3" id="KW-0732">Signal</keyword>
<dbReference type="SMART" id="SM00062">
    <property type="entry name" value="PBPb"/>
    <property type="match status" value="1"/>
</dbReference>
<reference evidence="5 6" key="1">
    <citation type="submission" date="2020-01" db="EMBL/GenBank/DDBJ databases">
        <authorList>
            <person name="Lee S.D."/>
        </authorList>
    </citation>
    <scope>NUCLEOTIDE SEQUENCE [LARGE SCALE GENOMIC DNA]</scope>
    <source>
        <strain evidence="5 6">SAP-1</strain>
    </source>
</reference>
<proteinExistence type="inferred from homology"/>
<organism evidence="5 6">
    <name type="scientific">Rouxiella aceris</name>
    <dbReference type="NCBI Taxonomy" id="2703884"/>
    <lineage>
        <taxon>Bacteria</taxon>
        <taxon>Pseudomonadati</taxon>
        <taxon>Pseudomonadota</taxon>
        <taxon>Gammaproteobacteria</taxon>
        <taxon>Enterobacterales</taxon>
        <taxon>Yersiniaceae</taxon>
        <taxon>Rouxiella</taxon>
    </lineage>
</organism>
<evidence type="ECO:0000313" key="5">
    <source>
        <dbReference type="EMBL" id="NMP28052.1"/>
    </source>
</evidence>
<sequence length="333" mass="35433">MATISHPAIANNPPSHPVVEKNRITIAVGGQNLFYYLPLTIADRLGYFRDEGLTVEISDFAGGGKALQAMIGGSSDVVAGAYEHTLKMQTKKQSLTAFVLMNTAPQIVMAVSRKTLPNYQQISDLKGKKIGISAPGSSTNMLANFVLAKAGLTPDDVSYIGVGTSAGAVAALRAGRIDAIVNTDPVIALLEQNHEITLIADTRSEQGTNAIFGGQMPAGALYGKSEFVAANPHTIQALTNAMVRALHWLQKASPQEVSRVVPASYLLNDVALYQQAFAKNRATLSSNGYFSPSGPETLLAVLKSYDPDFAAADIHLATTWTNQFAAHANDKYK</sequence>
<dbReference type="GO" id="GO:0042918">
    <property type="term" value="P:alkanesulfonate transmembrane transport"/>
    <property type="evidence" value="ECO:0007669"/>
    <property type="project" value="TreeGrafter"/>
</dbReference>
<dbReference type="GO" id="GO:0042597">
    <property type="term" value="C:periplasmic space"/>
    <property type="evidence" value="ECO:0007669"/>
    <property type="project" value="UniProtKB-SubCell"/>
</dbReference>
<dbReference type="InterPro" id="IPR001638">
    <property type="entry name" value="Solute-binding_3/MltF_N"/>
</dbReference>
<protein>
    <submittedName>
        <fullName evidence="5">ABC transporter substrate-binding protein</fullName>
    </submittedName>
</protein>
<dbReference type="Proteomes" id="UP000585363">
    <property type="component" value="Unassembled WGS sequence"/>
</dbReference>
<comment type="similarity">
    <text evidence="2">Belongs to the bacterial solute-binding protein SsuA/TauA family.</text>
</comment>
<comment type="subcellular location">
    <subcellularLocation>
        <location evidence="1">Periplasm</location>
    </subcellularLocation>
</comment>
<dbReference type="Gene3D" id="3.40.190.10">
    <property type="entry name" value="Periplasmic binding protein-like II"/>
    <property type="match status" value="2"/>
</dbReference>
<reference evidence="5 6" key="2">
    <citation type="submission" date="2020-06" db="EMBL/GenBank/DDBJ databases">
        <title>Polyphasic characterization of a Rahnella strain isolated from tree sap.</title>
        <authorList>
            <person name="Kim I.S."/>
        </authorList>
    </citation>
    <scope>NUCLEOTIDE SEQUENCE [LARGE SCALE GENOMIC DNA]</scope>
    <source>
        <strain evidence="5 6">SAP-1</strain>
    </source>
</reference>
<dbReference type="AlphaFoldDB" id="A0A848MMD6"/>